<evidence type="ECO:0000313" key="3">
    <source>
        <dbReference type="Proteomes" id="UP000035100"/>
    </source>
</evidence>
<gene>
    <name evidence="2" type="ORF">Wenmar_00290</name>
</gene>
<name>A0A0D0PHP8_9RHOB</name>
<evidence type="ECO:0000313" key="2">
    <source>
        <dbReference type="EMBL" id="KIQ70916.1"/>
    </source>
</evidence>
<sequence>MRLRDLVFGGLAALSLSLAGSASAQDLRLFFFGNSLVHHLTDSDETTVPHWLAFLARAEGERFGAEGQWGFLHDFADVPPEPQWTFGRVERVWRSNRLPFGEVGWDGVVLTPPNFIQYQPANRPLDGDNPGGETPLELGAAALGWAAEEAPDAPLFVYEGWADMGPWGFPPDAEGWAEWLEFNAGPFHDWNRLYATGLTGAVGREVRVIPTARVLAGLLQGPLAELPPEALFSDDAPHGTPTLYFLASLVTWAAVTDTPPPAAASPPPGLNEVVRARYPEIATEVWLRLTAPEPPPEEARAPEPEAEVVEAAAAPDVPEPPATGLADPAIGFGLAGIADWATQVPFVDLMKTARPWLGHTDEGWGAVSFEDLQAGGHLSPEGWPVSIPGGVTALETFVLTDLPAGAVSLIGRYRMDWTGEGVIEVGGLAFDKVPGDHQVAFSYVPGEGPVVVRITALDPEDPIRDIRIYRENEAELLDLGEVFNPRWIARIADARQVRFMDWMRTNGSPQATWDDRPRESDFSWAWRGVPLPVMLRLANEIGADPWFTLPHMADDAYVAAFATAVREGLRPDLVATAEWSNEVWNWIFPQAAWARDRAVERWGEDAGDDAWMQYAGLRASEVADIWGEVFAGQEDRIQRVVAVHTGWPGLEEGLLGAPLAVAEGRAPPAGSFDAYAVSGYFGLELGGERADETRAAMRQGNAAEWAETALAEGSLAVLTDELWPYHAQVAQAHGLDLVMYEGGTHVVGLETAVEDEGLTAFFIRFNYSAAMAELYETELAAWDAIGDGPFQAFVDVAAPSKWGSWGALRHLDDANPRWAALALRNGEGFGDPRGGAFRQGAWIRGDGGDERIEGTELGDLILAGPGDDVIVAGPGDRVHGGPGADRVELPGTAAEVVQSWDGEALVLTAPWGVVRVASVGVAAFADGTELPLMEEGDGA</sequence>
<keyword evidence="1" id="KW-0732">Signal</keyword>
<dbReference type="OrthoDB" id="7783360at2"/>
<organism evidence="2 3">
    <name type="scientific">Wenxinia marina DSM 24838</name>
    <dbReference type="NCBI Taxonomy" id="1123501"/>
    <lineage>
        <taxon>Bacteria</taxon>
        <taxon>Pseudomonadati</taxon>
        <taxon>Pseudomonadota</taxon>
        <taxon>Alphaproteobacteria</taxon>
        <taxon>Rhodobacterales</taxon>
        <taxon>Roseobacteraceae</taxon>
        <taxon>Wenxinia</taxon>
    </lineage>
</organism>
<proteinExistence type="predicted"/>
<dbReference type="SUPFAM" id="SSF51120">
    <property type="entry name" value="beta-Roll"/>
    <property type="match status" value="1"/>
</dbReference>
<keyword evidence="3" id="KW-1185">Reference proteome</keyword>
<evidence type="ECO:0008006" key="4">
    <source>
        <dbReference type="Google" id="ProtNLM"/>
    </source>
</evidence>
<feature type="chain" id="PRO_5002229619" description="Calcium-binding protein" evidence="1">
    <location>
        <begin position="25"/>
        <end position="939"/>
    </location>
</feature>
<accession>A0A0D0PHP8</accession>
<evidence type="ECO:0000256" key="1">
    <source>
        <dbReference type="SAM" id="SignalP"/>
    </source>
</evidence>
<comment type="caution">
    <text evidence="2">The sequence shown here is derived from an EMBL/GenBank/DDBJ whole genome shotgun (WGS) entry which is preliminary data.</text>
</comment>
<reference evidence="2 3" key="1">
    <citation type="submission" date="2013-01" db="EMBL/GenBank/DDBJ databases">
        <authorList>
            <person name="Fiebig A."/>
            <person name="Goeker M."/>
            <person name="Klenk H.-P.P."/>
        </authorList>
    </citation>
    <scope>NUCLEOTIDE SEQUENCE [LARGE SCALE GENOMIC DNA]</scope>
    <source>
        <strain evidence="2 3">DSM 24838</strain>
    </source>
</reference>
<dbReference type="STRING" id="1123501.Wenmar_00290"/>
<dbReference type="Proteomes" id="UP000035100">
    <property type="component" value="Unassembled WGS sequence"/>
</dbReference>
<dbReference type="EMBL" id="AONG01000003">
    <property type="protein sequence ID" value="KIQ70916.1"/>
    <property type="molecule type" value="Genomic_DNA"/>
</dbReference>
<dbReference type="AlphaFoldDB" id="A0A0D0PHP8"/>
<feature type="signal peptide" evidence="1">
    <location>
        <begin position="1"/>
        <end position="24"/>
    </location>
</feature>
<dbReference type="RefSeq" id="WP_018304419.1">
    <property type="nucleotide sequence ID" value="NZ_KB902313.1"/>
</dbReference>
<dbReference type="InterPro" id="IPR011049">
    <property type="entry name" value="Serralysin-like_metalloprot_C"/>
</dbReference>
<dbReference type="eggNOG" id="COG1028">
    <property type="taxonomic scope" value="Bacteria"/>
</dbReference>
<protein>
    <recommendedName>
        <fullName evidence="4">Calcium-binding protein</fullName>
    </recommendedName>
</protein>